<evidence type="ECO:0000313" key="2">
    <source>
        <dbReference type="Proteomes" id="UP000299102"/>
    </source>
</evidence>
<keyword evidence="2" id="KW-1185">Reference proteome</keyword>
<dbReference type="Proteomes" id="UP000299102">
    <property type="component" value="Unassembled WGS sequence"/>
</dbReference>
<name>A0A4C1Z7K3_EUMVA</name>
<dbReference type="EMBL" id="BGZK01001644">
    <property type="protein sequence ID" value="GBP83858.1"/>
    <property type="molecule type" value="Genomic_DNA"/>
</dbReference>
<organism evidence="1 2">
    <name type="scientific">Eumeta variegata</name>
    <name type="common">Bagworm moth</name>
    <name type="synonym">Eumeta japonica</name>
    <dbReference type="NCBI Taxonomy" id="151549"/>
    <lineage>
        <taxon>Eukaryota</taxon>
        <taxon>Metazoa</taxon>
        <taxon>Ecdysozoa</taxon>
        <taxon>Arthropoda</taxon>
        <taxon>Hexapoda</taxon>
        <taxon>Insecta</taxon>
        <taxon>Pterygota</taxon>
        <taxon>Neoptera</taxon>
        <taxon>Endopterygota</taxon>
        <taxon>Lepidoptera</taxon>
        <taxon>Glossata</taxon>
        <taxon>Ditrysia</taxon>
        <taxon>Tineoidea</taxon>
        <taxon>Psychidae</taxon>
        <taxon>Oiketicinae</taxon>
        <taxon>Eumeta</taxon>
    </lineage>
</organism>
<proteinExistence type="predicted"/>
<evidence type="ECO:0000313" key="1">
    <source>
        <dbReference type="EMBL" id="GBP83858.1"/>
    </source>
</evidence>
<accession>A0A4C1Z7K3</accession>
<gene>
    <name evidence="1" type="ORF">EVAR_64123_1</name>
</gene>
<sequence>MLTIVADSDDDGHRRVLSRYHQWPLSAYQMYTPLQRDLNYVEWSVNLRKHSLGAEIVRGLGVQTVQ</sequence>
<dbReference type="AlphaFoldDB" id="A0A4C1Z7K3"/>
<reference evidence="1 2" key="1">
    <citation type="journal article" date="2019" name="Commun. Biol.">
        <title>The bagworm genome reveals a unique fibroin gene that provides high tensile strength.</title>
        <authorList>
            <person name="Kono N."/>
            <person name="Nakamura H."/>
            <person name="Ohtoshi R."/>
            <person name="Tomita M."/>
            <person name="Numata K."/>
            <person name="Arakawa K."/>
        </authorList>
    </citation>
    <scope>NUCLEOTIDE SEQUENCE [LARGE SCALE GENOMIC DNA]</scope>
</reference>
<protein>
    <submittedName>
        <fullName evidence="1">Uncharacterized protein</fullName>
    </submittedName>
</protein>
<comment type="caution">
    <text evidence="1">The sequence shown here is derived from an EMBL/GenBank/DDBJ whole genome shotgun (WGS) entry which is preliminary data.</text>
</comment>